<dbReference type="Pfam" id="PF05269">
    <property type="entry name" value="Phage_CII"/>
    <property type="match status" value="1"/>
</dbReference>
<dbReference type="GO" id="GO:0006355">
    <property type="term" value="P:regulation of DNA-templated transcription"/>
    <property type="evidence" value="ECO:0007669"/>
    <property type="project" value="InterPro"/>
</dbReference>
<dbReference type="InterPro" id="IPR010982">
    <property type="entry name" value="Lambda_DNA-bd_dom_sf"/>
</dbReference>
<evidence type="ECO:0000313" key="2">
    <source>
        <dbReference type="Proteomes" id="UP000285793"/>
    </source>
</evidence>
<evidence type="ECO:0000313" key="1">
    <source>
        <dbReference type="EMBL" id="ROW50292.1"/>
    </source>
</evidence>
<reference evidence="1 2" key="1">
    <citation type="journal article" date="2018" name="Front. Microbiol.">
        <title>An Investigation of an Acute Gastroenteritis Outbreak: Cronobacter sakazakii, a Potential Cause of Food-Borne Illness.</title>
        <authorList>
            <person name="Yong W."/>
            <person name="Guo B."/>
            <person name="Shi X."/>
            <person name="Cheng T."/>
            <person name="Chen M."/>
            <person name="Jiang X."/>
            <person name="Ye Y."/>
            <person name="Wang J."/>
            <person name="Xie G."/>
            <person name="Ding J."/>
        </authorList>
    </citation>
    <scope>NUCLEOTIDE SEQUENCE [LARGE SCALE GENOMIC DNA]</scope>
    <source>
        <strain evidence="1 2">S1</strain>
    </source>
</reference>
<proteinExistence type="predicted"/>
<dbReference type="GO" id="GO:0003677">
    <property type="term" value="F:DNA binding"/>
    <property type="evidence" value="ECO:0007669"/>
    <property type="project" value="InterPro"/>
</dbReference>
<comment type="caution">
    <text evidence="1">The sequence shown here is derived from an EMBL/GenBank/DDBJ whole genome shotgun (WGS) entry which is preliminary data.</text>
</comment>
<dbReference type="SUPFAM" id="SSF47413">
    <property type="entry name" value="lambda repressor-like DNA-binding domains"/>
    <property type="match status" value="1"/>
</dbReference>
<accession>A0A423XPQ5</accession>
<dbReference type="Proteomes" id="UP000285793">
    <property type="component" value="Unassembled WGS sequence"/>
</dbReference>
<organism evidence="1 2">
    <name type="scientific">Cronobacter malonaticus</name>
    <dbReference type="NCBI Taxonomy" id="413503"/>
    <lineage>
        <taxon>Bacteria</taxon>
        <taxon>Pseudomonadati</taxon>
        <taxon>Pseudomonadota</taxon>
        <taxon>Gammaproteobacteria</taxon>
        <taxon>Enterobacterales</taxon>
        <taxon>Enterobacteriaceae</taxon>
        <taxon>Cronobacter</taxon>
    </lineage>
</organism>
<gene>
    <name evidence="1" type="ORF">C3E80_22040</name>
</gene>
<dbReference type="AlphaFoldDB" id="A0A423XPQ5"/>
<name>A0A423XPQ5_9ENTR</name>
<dbReference type="EMBL" id="PQJL01000219">
    <property type="protein sequence ID" value="ROW50292.1"/>
    <property type="molecule type" value="Genomic_DNA"/>
</dbReference>
<protein>
    <submittedName>
        <fullName evidence="1">Uncharacterized protein</fullName>
    </submittedName>
</protein>
<dbReference type="RefSeq" id="WP_123949159.1">
    <property type="nucleotide sequence ID" value="NZ_PQJL01000219.1"/>
</dbReference>
<dbReference type="InterPro" id="IPR007933">
    <property type="entry name" value="Transcrpt_activ_CII"/>
</dbReference>
<sequence>MELTSTRKRANGITSNIFNRSAIRGQRNIASQLGVDESQITRWKSSMIPKMSMLLAILEWGVEDEELSNLAKQVALLLTKDKAPSAGTLEA</sequence>
<dbReference type="Gene3D" id="1.10.260.40">
    <property type="entry name" value="lambda repressor-like DNA-binding domains"/>
    <property type="match status" value="1"/>
</dbReference>